<dbReference type="InterPro" id="IPR028994">
    <property type="entry name" value="Integrin_alpha_N"/>
</dbReference>
<keyword evidence="2" id="KW-1185">Reference proteome</keyword>
<reference evidence="2" key="1">
    <citation type="submission" date="2018-06" db="EMBL/GenBank/DDBJ databases">
        <title>Genome assembly of Danube salmon.</title>
        <authorList>
            <person name="Macqueen D.J."/>
            <person name="Gundappa M.K."/>
        </authorList>
    </citation>
    <scope>NUCLEOTIDE SEQUENCE [LARGE SCALE GENOMIC DNA]</scope>
</reference>
<protein>
    <submittedName>
        <fullName evidence="1">Uncharacterized protein</fullName>
    </submittedName>
</protein>
<organism evidence="1 2">
    <name type="scientific">Hucho hucho</name>
    <name type="common">huchen</name>
    <dbReference type="NCBI Taxonomy" id="62062"/>
    <lineage>
        <taxon>Eukaryota</taxon>
        <taxon>Metazoa</taxon>
        <taxon>Chordata</taxon>
        <taxon>Craniata</taxon>
        <taxon>Vertebrata</taxon>
        <taxon>Euteleostomi</taxon>
        <taxon>Actinopterygii</taxon>
        <taxon>Neopterygii</taxon>
        <taxon>Teleostei</taxon>
        <taxon>Protacanthopterygii</taxon>
        <taxon>Salmoniformes</taxon>
        <taxon>Salmonidae</taxon>
        <taxon>Salmoninae</taxon>
        <taxon>Hucho</taxon>
    </lineage>
</organism>
<evidence type="ECO:0000313" key="2">
    <source>
        <dbReference type="Proteomes" id="UP000314982"/>
    </source>
</evidence>
<dbReference type="Gene3D" id="2.130.10.130">
    <property type="entry name" value="Integrin alpha, N-terminal"/>
    <property type="match status" value="1"/>
</dbReference>
<proteinExistence type="predicted"/>
<dbReference type="Ensembl" id="ENSHHUT00000046902.1">
    <property type="protein sequence ID" value="ENSHHUP00000045226.1"/>
    <property type="gene ID" value="ENSHHUG00000027605.1"/>
</dbReference>
<sequence>MSCWSSFRAVSSMAFNIDEANPKIYKGEEQDFFGYKVLQFISGKEKGVMVSAPYQKNGSGGICRCTQDRTNCTDCYTPR</sequence>
<reference evidence="1" key="2">
    <citation type="submission" date="2025-08" db="UniProtKB">
        <authorList>
            <consortium name="Ensembl"/>
        </authorList>
    </citation>
    <scope>IDENTIFICATION</scope>
</reference>
<name>A0A4W5N1G1_9TELE</name>
<dbReference type="Proteomes" id="UP000314982">
    <property type="component" value="Unassembled WGS sequence"/>
</dbReference>
<dbReference type="AlphaFoldDB" id="A0A4W5N1G1"/>
<reference evidence="1" key="3">
    <citation type="submission" date="2025-09" db="UniProtKB">
        <authorList>
            <consortium name="Ensembl"/>
        </authorList>
    </citation>
    <scope>IDENTIFICATION</scope>
</reference>
<evidence type="ECO:0000313" key="1">
    <source>
        <dbReference type="Ensembl" id="ENSHHUP00000045226.1"/>
    </source>
</evidence>
<accession>A0A4W5N1G1</accession>